<name>A0A1B9G426_9TREE</name>
<dbReference type="GeneID" id="30207856"/>
<dbReference type="VEuPathDB" id="FungiDB:I302_03457"/>
<gene>
    <name evidence="1" type="ORF">I302_03457</name>
    <name evidence="2" type="ORF">I302_100085</name>
</gene>
<evidence type="ECO:0000313" key="3">
    <source>
        <dbReference type="Proteomes" id="UP000092730"/>
    </source>
</evidence>
<evidence type="ECO:0000313" key="2">
    <source>
        <dbReference type="EMBL" id="WVW78134.1"/>
    </source>
</evidence>
<reference evidence="1" key="3">
    <citation type="submission" date="2014-01" db="EMBL/GenBank/DDBJ databases">
        <title>Evolution of pathogenesis and genome organization in the Tremellales.</title>
        <authorList>
            <person name="Cuomo C."/>
            <person name="Litvintseva A."/>
            <person name="Heitman J."/>
            <person name="Chen Y."/>
            <person name="Sun S."/>
            <person name="Springer D."/>
            <person name="Dromer F."/>
            <person name="Young S."/>
            <person name="Zeng Q."/>
            <person name="Chapman S."/>
            <person name="Gujja S."/>
            <person name="Saif S."/>
            <person name="Birren B."/>
        </authorList>
    </citation>
    <scope>NUCLEOTIDE SEQUENCE</scope>
    <source>
        <strain evidence="1">CBS 10118</strain>
    </source>
</reference>
<reference evidence="2" key="2">
    <citation type="submission" date="2013-07" db="EMBL/GenBank/DDBJ databases">
        <authorList>
            <consortium name="The Broad Institute Genome Sequencing Platform"/>
            <person name="Cuomo C."/>
            <person name="Litvintseva A."/>
            <person name="Chen Y."/>
            <person name="Heitman J."/>
            <person name="Sun S."/>
            <person name="Springer D."/>
            <person name="Dromer F."/>
            <person name="Young S.K."/>
            <person name="Zeng Q."/>
            <person name="Gargeya S."/>
            <person name="Fitzgerald M."/>
            <person name="Abouelleil A."/>
            <person name="Alvarado L."/>
            <person name="Berlin A.M."/>
            <person name="Chapman S.B."/>
            <person name="Dewar J."/>
            <person name="Goldberg J."/>
            <person name="Griggs A."/>
            <person name="Gujja S."/>
            <person name="Hansen M."/>
            <person name="Howarth C."/>
            <person name="Imamovic A."/>
            <person name="Larimer J."/>
            <person name="McCowan C."/>
            <person name="Murphy C."/>
            <person name="Pearson M."/>
            <person name="Priest M."/>
            <person name="Roberts A."/>
            <person name="Saif S."/>
            <person name="Shea T."/>
            <person name="Sykes S."/>
            <person name="Wortman J."/>
            <person name="Nusbaum C."/>
            <person name="Birren B."/>
        </authorList>
    </citation>
    <scope>NUCLEOTIDE SEQUENCE</scope>
    <source>
        <strain evidence="2">CBS 10118</strain>
    </source>
</reference>
<dbReference type="OrthoDB" id="10319822at2759"/>
<dbReference type="AlphaFoldDB" id="A0A1B9G426"/>
<proteinExistence type="predicted"/>
<reference evidence="2" key="4">
    <citation type="submission" date="2024-02" db="EMBL/GenBank/DDBJ databases">
        <title>Comparative genomics of Cryptococcus and Kwoniella reveals pathogenesis evolution and contrasting modes of karyotype evolution via chromosome fusion or intercentromeric recombination.</title>
        <authorList>
            <person name="Coelho M.A."/>
            <person name="David-Palma M."/>
            <person name="Shea T."/>
            <person name="Bowers K."/>
            <person name="McGinley-Smith S."/>
            <person name="Mohammad A.W."/>
            <person name="Gnirke A."/>
            <person name="Yurkov A.M."/>
            <person name="Nowrousian M."/>
            <person name="Sun S."/>
            <person name="Cuomo C.A."/>
            <person name="Heitman J."/>
        </authorList>
    </citation>
    <scope>NUCLEOTIDE SEQUENCE</scope>
    <source>
        <strain evidence="2">CBS 10118</strain>
    </source>
</reference>
<protein>
    <submittedName>
        <fullName evidence="1">Uncharacterized protein</fullName>
    </submittedName>
</protein>
<evidence type="ECO:0000313" key="1">
    <source>
        <dbReference type="EMBL" id="OCF25784.1"/>
    </source>
</evidence>
<organism evidence="1">
    <name type="scientific">Kwoniella bestiolae CBS 10118</name>
    <dbReference type="NCBI Taxonomy" id="1296100"/>
    <lineage>
        <taxon>Eukaryota</taxon>
        <taxon>Fungi</taxon>
        <taxon>Dikarya</taxon>
        <taxon>Basidiomycota</taxon>
        <taxon>Agaricomycotina</taxon>
        <taxon>Tremellomycetes</taxon>
        <taxon>Tremellales</taxon>
        <taxon>Cryptococcaceae</taxon>
        <taxon>Kwoniella</taxon>
    </lineage>
</organism>
<keyword evidence="3" id="KW-1185">Reference proteome</keyword>
<dbReference type="Proteomes" id="UP000092730">
    <property type="component" value="Chromosome 1"/>
</dbReference>
<accession>A0A1B9G426</accession>
<reference evidence="1" key="1">
    <citation type="submission" date="2013-07" db="EMBL/GenBank/DDBJ databases">
        <title>The Genome Sequence of Cryptococcus bestiolae CBS10118.</title>
        <authorList>
            <consortium name="The Broad Institute Genome Sequencing Platform"/>
            <person name="Cuomo C."/>
            <person name="Litvintseva A."/>
            <person name="Chen Y."/>
            <person name="Heitman J."/>
            <person name="Sun S."/>
            <person name="Springer D."/>
            <person name="Dromer F."/>
            <person name="Young S.K."/>
            <person name="Zeng Q."/>
            <person name="Gargeya S."/>
            <person name="Fitzgerald M."/>
            <person name="Abouelleil A."/>
            <person name="Alvarado L."/>
            <person name="Berlin A.M."/>
            <person name="Chapman S.B."/>
            <person name="Dewar J."/>
            <person name="Goldberg J."/>
            <person name="Griggs A."/>
            <person name="Gujja S."/>
            <person name="Hansen M."/>
            <person name="Howarth C."/>
            <person name="Imamovic A."/>
            <person name="Larimer J."/>
            <person name="McCowan C."/>
            <person name="Murphy C."/>
            <person name="Pearson M."/>
            <person name="Priest M."/>
            <person name="Roberts A."/>
            <person name="Saif S."/>
            <person name="Shea T."/>
            <person name="Sykes S."/>
            <person name="Wortman J."/>
            <person name="Nusbaum C."/>
            <person name="Birren B."/>
        </authorList>
    </citation>
    <scope>NUCLEOTIDE SEQUENCE [LARGE SCALE GENOMIC DNA]</scope>
    <source>
        <strain evidence="1">CBS 10118</strain>
    </source>
</reference>
<dbReference type="RefSeq" id="XP_019046854.1">
    <property type="nucleotide sequence ID" value="XM_019190106.1"/>
</dbReference>
<sequence>MAQHDLTLIGNSLPLPPELISLTLHFLKSTADTQTLHSLVQCSKALYQELIPTLYRNITLDKHNSHFILQGLGKVDEETVFGIYDTHNNSLKRYFSRSLVQRPYLHIKPLRRKLTLLSHVESLVLEDLQSVKAITGVL</sequence>
<dbReference type="EMBL" id="KI894020">
    <property type="protein sequence ID" value="OCF25784.1"/>
    <property type="molecule type" value="Genomic_DNA"/>
</dbReference>
<dbReference type="EMBL" id="CP144541">
    <property type="protein sequence ID" value="WVW78134.1"/>
    <property type="molecule type" value="Genomic_DNA"/>
</dbReference>
<dbReference type="KEGG" id="kbi:30207856"/>